<feature type="transmembrane region" description="Helical" evidence="1">
    <location>
        <begin position="20"/>
        <end position="40"/>
    </location>
</feature>
<protein>
    <recommendedName>
        <fullName evidence="2">TadE-like domain-containing protein</fullName>
    </recommendedName>
</protein>
<evidence type="ECO:0000259" key="2">
    <source>
        <dbReference type="Pfam" id="PF07811"/>
    </source>
</evidence>
<keyword evidence="4" id="KW-1185">Reference proteome</keyword>
<gene>
    <name evidence="3" type="ORF">GCM10011487_39130</name>
</gene>
<dbReference type="InterPro" id="IPR012495">
    <property type="entry name" value="TadE-like_dom"/>
</dbReference>
<keyword evidence="1" id="KW-0472">Membrane</keyword>
<name>A0A829YG66_9GAMM</name>
<reference evidence="4" key="1">
    <citation type="submission" date="2020-01" db="EMBL/GenBank/DDBJ databases">
        <title>'Steroidobacter agaridevorans' sp. nov., agar-degrading bacteria isolated from rhizosphere soils.</title>
        <authorList>
            <person name="Ikenaga M."/>
            <person name="Kataoka M."/>
            <person name="Murouchi A."/>
            <person name="Katsuragi S."/>
            <person name="Sakai M."/>
        </authorList>
    </citation>
    <scope>NUCLEOTIDE SEQUENCE [LARGE SCALE GENOMIC DNA]</scope>
    <source>
        <strain evidence="4">YU21-B</strain>
    </source>
</reference>
<organism evidence="3 4">
    <name type="scientific">Steroidobacter agaridevorans</name>
    <dbReference type="NCBI Taxonomy" id="2695856"/>
    <lineage>
        <taxon>Bacteria</taxon>
        <taxon>Pseudomonadati</taxon>
        <taxon>Pseudomonadota</taxon>
        <taxon>Gammaproteobacteria</taxon>
        <taxon>Steroidobacterales</taxon>
        <taxon>Steroidobacteraceae</taxon>
        <taxon>Steroidobacter</taxon>
    </lineage>
</organism>
<evidence type="ECO:0000313" key="3">
    <source>
        <dbReference type="EMBL" id="GFE81913.1"/>
    </source>
</evidence>
<evidence type="ECO:0000313" key="4">
    <source>
        <dbReference type="Proteomes" id="UP000445000"/>
    </source>
</evidence>
<accession>A0A829YG66</accession>
<sequence>MKGVTHMHSSCSRAHSQRGLATVEFAICAPILFLLLFATAEIGRVLFQYNTLVKAVRDGARYAAAAQTNSSRVVNITPAMRTATVNLVMTGNTAGTGAPVLAGMEANRVILSNNGNGFISVAATYVYQPMLGATLPTFGFGDDIDLSMTMSAAVVMR</sequence>
<proteinExistence type="predicted"/>
<evidence type="ECO:0000256" key="1">
    <source>
        <dbReference type="SAM" id="Phobius"/>
    </source>
</evidence>
<dbReference type="Proteomes" id="UP000445000">
    <property type="component" value="Unassembled WGS sequence"/>
</dbReference>
<dbReference type="Pfam" id="PF07811">
    <property type="entry name" value="TadE"/>
    <property type="match status" value="1"/>
</dbReference>
<dbReference type="AlphaFoldDB" id="A0A829YG66"/>
<comment type="caution">
    <text evidence="3">The sequence shown here is derived from an EMBL/GenBank/DDBJ whole genome shotgun (WGS) entry which is preliminary data.</text>
</comment>
<keyword evidence="1" id="KW-1133">Transmembrane helix</keyword>
<dbReference type="EMBL" id="BLJN01000004">
    <property type="protein sequence ID" value="GFE81913.1"/>
    <property type="molecule type" value="Genomic_DNA"/>
</dbReference>
<feature type="domain" description="TadE-like" evidence="2">
    <location>
        <begin position="19"/>
        <end position="61"/>
    </location>
</feature>
<keyword evidence="1" id="KW-0812">Transmembrane</keyword>